<reference evidence="2" key="1">
    <citation type="submission" date="2023-08" db="EMBL/GenBank/DDBJ databases">
        <authorList>
            <person name="Audoor S."/>
            <person name="Bilcke G."/>
        </authorList>
    </citation>
    <scope>NUCLEOTIDE SEQUENCE</scope>
</reference>
<feature type="compositionally biased region" description="Low complexity" evidence="1">
    <location>
        <begin position="74"/>
        <end position="84"/>
    </location>
</feature>
<sequence>MAPMPIQKLFLELWRRLFAAKQQLVKPITQPFASVNSRSVSLAPVEVVQAAVPQQGVEVEAVVAAQNLMPALPLAPEQPQQPQQPQQPPQPPQSPQQPTTPPNQPEEHNNHTRSVPDEQQAPEPMTMGQQSVLLTPPAQQQQGPQPVATQHGFEWFDEPDGVSIGNLIRQREWLLRTPVNDEICDGCDAGFLLPRLDYFLLLFPSRAFSLILMVWHWRSLDQ</sequence>
<feature type="region of interest" description="Disordered" evidence="1">
    <location>
        <begin position="74"/>
        <end position="128"/>
    </location>
</feature>
<gene>
    <name evidence="2" type="ORF">CYCCA115_LOCUS18069</name>
</gene>
<dbReference type="Proteomes" id="UP001295423">
    <property type="component" value="Unassembled WGS sequence"/>
</dbReference>
<feature type="compositionally biased region" description="Pro residues" evidence="1">
    <location>
        <begin position="85"/>
        <end position="104"/>
    </location>
</feature>
<evidence type="ECO:0000313" key="3">
    <source>
        <dbReference type="Proteomes" id="UP001295423"/>
    </source>
</evidence>
<name>A0AAD2G1G8_9STRA</name>
<evidence type="ECO:0000256" key="1">
    <source>
        <dbReference type="SAM" id="MobiDB-lite"/>
    </source>
</evidence>
<evidence type="ECO:0000313" key="2">
    <source>
        <dbReference type="EMBL" id="CAJ1959650.1"/>
    </source>
</evidence>
<keyword evidence="3" id="KW-1185">Reference proteome</keyword>
<feature type="compositionally biased region" description="Basic and acidic residues" evidence="1">
    <location>
        <begin position="105"/>
        <end position="116"/>
    </location>
</feature>
<comment type="caution">
    <text evidence="2">The sequence shown here is derived from an EMBL/GenBank/DDBJ whole genome shotgun (WGS) entry which is preliminary data.</text>
</comment>
<dbReference type="AlphaFoldDB" id="A0AAD2G1G8"/>
<accession>A0AAD2G1G8</accession>
<organism evidence="2 3">
    <name type="scientific">Cylindrotheca closterium</name>
    <dbReference type="NCBI Taxonomy" id="2856"/>
    <lineage>
        <taxon>Eukaryota</taxon>
        <taxon>Sar</taxon>
        <taxon>Stramenopiles</taxon>
        <taxon>Ochrophyta</taxon>
        <taxon>Bacillariophyta</taxon>
        <taxon>Bacillariophyceae</taxon>
        <taxon>Bacillariophycidae</taxon>
        <taxon>Bacillariales</taxon>
        <taxon>Bacillariaceae</taxon>
        <taxon>Cylindrotheca</taxon>
    </lineage>
</organism>
<proteinExistence type="predicted"/>
<dbReference type="EMBL" id="CAKOGP040002014">
    <property type="protein sequence ID" value="CAJ1959650.1"/>
    <property type="molecule type" value="Genomic_DNA"/>
</dbReference>
<protein>
    <submittedName>
        <fullName evidence="2">Uncharacterized protein</fullName>
    </submittedName>
</protein>